<evidence type="ECO:0000256" key="2">
    <source>
        <dbReference type="ARBA" id="ARBA00022801"/>
    </source>
</evidence>
<accession>A0ABU8FRI7</accession>
<dbReference type="SUPFAM" id="SSF53474">
    <property type="entry name" value="alpha/beta-Hydrolases"/>
    <property type="match status" value="1"/>
</dbReference>
<dbReference type="RefSeq" id="WP_336480960.1">
    <property type="nucleotide sequence ID" value="NZ_JBAWSV010000001.1"/>
</dbReference>
<dbReference type="InterPro" id="IPR050565">
    <property type="entry name" value="LYPA1-2/EST-like"/>
</dbReference>
<protein>
    <submittedName>
        <fullName evidence="4">Esterase</fullName>
    </submittedName>
</protein>
<name>A0ABU8FRI7_9BACI</name>
<sequence length="214" mass="24310">MNSPMIYELRKPSQIEPDKNYPAIFVMHGMGSNEQNMLSLVDGLEDTFYIFSVRGHLSQPPGFAYFTIQGYGKPHREVFDHGINQLTSFIEYATEQYPIDHDHLYLLGFSQGAIVSMTLGLTLGNRIKGIVALSGYIPGFVKEEYAIKPVDQLSLFISHGEFDNVLPYEWGLKSNEFFQGLDAQVTFQAYPEGHTVSLENQQDFTRWILADLDK</sequence>
<dbReference type="Gene3D" id="3.40.50.1820">
    <property type="entry name" value="alpha/beta hydrolase"/>
    <property type="match status" value="1"/>
</dbReference>
<dbReference type="PANTHER" id="PTHR10655:SF17">
    <property type="entry name" value="LYSOPHOSPHOLIPASE-LIKE PROTEIN 1"/>
    <property type="match status" value="1"/>
</dbReference>
<comment type="caution">
    <text evidence="4">The sequence shown here is derived from an EMBL/GenBank/DDBJ whole genome shotgun (WGS) entry which is preliminary data.</text>
</comment>
<keyword evidence="2" id="KW-0378">Hydrolase</keyword>
<evidence type="ECO:0000313" key="5">
    <source>
        <dbReference type="Proteomes" id="UP001367922"/>
    </source>
</evidence>
<evidence type="ECO:0000313" key="4">
    <source>
        <dbReference type="EMBL" id="MEI4828586.1"/>
    </source>
</evidence>
<dbReference type="InterPro" id="IPR029058">
    <property type="entry name" value="AB_hydrolase_fold"/>
</dbReference>
<reference evidence="4 5" key="1">
    <citation type="submission" date="2024-01" db="EMBL/GenBank/DDBJ databases">
        <title>Seven novel Bacillus-like species.</title>
        <authorList>
            <person name="Liu G."/>
        </authorList>
    </citation>
    <scope>NUCLEOTIDE SEQUENCE [LARGE SCALE GENOMIC DNA]</scope>
    <source>
        <strain evidence="4 5">FJAT-53711</strain>
    </source>
</reference>
<dbReference type="Proteomes" id="UP001367922">
    <property type="component" value="Unassembled WGS sequence"/>
</dbReference>
<evidence type="ECO:0000259" key="3">
    <source>
        <dbReference type="Pfam" id="PF02230"/>
    </source>
</evidence>
<dbReference type="PANTHER" id="PTHR10655">
    <property type="entry name" value="LYSOPHOSPHOLIPASE-RELATED"/>
    <property type="match status" value="1"/>
</dbReference>
<organism evidence="4 5">
    <name type="scientific">Bacillus yunxiaonensis</name>
    <dbReference type="NCBI Taxonomy" id="3127665"/>
    <lineage>
        <taxon>Bacteria</taxon>
        <taxon>Bacillati</taxon>
        <taxon>Bacillota</taxon>
        <taxon>Bacilli</taxon>
        <taxon>Bacillales</taxon>
        <taxon>Bacillaceae</taxon>
        <taxon>Bacillus</taxon>
    </lineage>
</organism>
<dbReference type="Pfam" id="PF02230">
    <property type="entry name" value="Abhydrolase_2"/>
    <property type="match status" value="1"/>
</dbReference>
<dbReference type="InterPro" id="IPR003140">
    <property type="entry name" value="PLipase/COase/thioEstase"/>
</dbReference>
<gene>
    <name evidence="4" type="ORF">WAX78_03840</name>
</gene>
<comment type="similarity">
    <text evidence="1">Belongs to the AB hydrolase superfamily. AB hydrolase 2 family.</text>
</comment>
<proteinExistence type="inferred from homology"/>
<keyword evidence="5" id="KW-1185">Reference proteome</keyword>
<feature type="domain" description="Phospholipase/carboxylesterase/thioesterase" evidence="3">
    <location>
        <begin position="18"/>
        <end position="203"/>
    </location>
</feature>
<evidence type="ECO:0000256" key="1">
    <source>
        <dbReference type="ARBA" id="ARBA00006499"/>
    </source>
</evidence>
<dbReference type="EMBL" id="JBAWSV010000001">
    <property type="protein sequence ID" value="MEI4828586.1"/>
    <property type="molecule type" value="Genomic_DNA"/>
</dbReference>